<protein>
    <submittedName>
        <fullName evidence="1">DUF721 domain-containing protein</fullName>
    </submittedName>
</protein>
<organism evidence="1 2">
    <name type="scientific">Arcobacter roscoffensis</name>
    <dbReference type="NCBI Taxonomy" id="2961520"/>
    <lineage>
        <taxon>Bacteria</taxon>
        <taxon>Pseudomonadati</taxon>
        <taxon>Campylobacterota</taxon>
        <taxon>Epsilonproteobacteria</taxon>
        <taxon>Campylobacterales</taxon>
        <taxon>Arcobacteraceae</taxon>
        <taxon>Arcobacter</taxon>
    </lineage>
</organism>
<accession>A0ABY5E018</accession>
<evidence type="ECO:0000313" key="2">
    <source>
        <dbReference type="Proteomes" id="UP001060012"/>
    </source>
</evidence>
<keyword evidence="2" id="KW-1185">Reference proteome</keyword>
<reference evidence="1" key="1">
    <citation type="submission" date="2022-07" db="EMBL/GenBank/DDBJ databases">
        <title>Arcobacter roscoffensis sp. nov., a marine bacterium isolated from coastal seawater collected from Roscoff, France.</title>
        <authorList>
            <person name="Pascual J."/>
            <person name="Lepeaux C."/>
            <person name="Methner A."/>
            <person name="Overmann J."/>
        </authorList>
    </citation>
    <scope>NUCLEOTIDE SEQUENCE</scope>
    <source>
        <strain evidence="1">ARW1-2F2</strain>
    </source>
</reference>
<name>A0ABY5E018_9BACT</name>
<proteinExistence type="predicted"/>
<gene>
    <name evidence="1" type="ORF">NJU99_09755</name>
</gene>
<sequence>MQEEELLTFKQELKKSFFTFEDKKVNRNIPNYSTFKTTNNVLTNIANKREFSEVRKRYRVHNFLEKILIKKILNYILFAFYRNEKLSIAVLHPVAQSELNYQKKMIMDYAKMVPDFKDIKEVAVFRYDKLYSFSKNFDKKSFDEFTSPFKEKKESEPEPFYNERAHGIFQNRIKDEKLHAKLEEIRQIIKSS</sequence>
<dbReference type="EMBL" id="CP100595">
    <property type="protein sequence ID" value="UTJ05549.1"/>
    <property type="molecule type" value="Genomic_DNA"/>
</dbReference>
<dbReference type="Proteomes" id="UP001060012">
    <property type="component" value="Chromosome"/>
</dbReference>
<evidence type="ECO:0000313" key="1">
    <source>
        <dbReference type="EMBL" id="UTJ05549.1"/>
    </source>
</evidence>
<dbReference type="RefSeq" id="WP_254575730.1">
    <property type="nucleotide sequence ID" value="NZ_CP100595.1"/>
</dbReference>